<dbReference type="EMBL" id="MU266484">
    <property type="protein sequence ID" value="KAH7922458.1"/>
    <property type="molecule type" value="Genomic_DNA"/>
</dbReference>
<dbReference type="Proteomes" id="UP000790709">
    <property type="component" value="Unassembled WGS sequence"/>
</dbReference>
<keyword evidence="2" id="KW-1185">Reference proteome</keyword>
<comment type="caution">
    <text evidence="1">The sequence shown here is derived from an EMBL/GenBank/DDBJ whole genome shotgun (WGS) entry which is preliminary data.</text>
</comment>
<reference evidence="1" key="1">
    <citation type="journal article" date="2021" name="New Phytol.">
        <title>Evolutionary innovations through gain and loss of genes in the ectomycorrhizal Boletales.</title>
        <authorList>
            <person name="Wu G."/>
            <person name="Miyauchi S."/>
            <person name="Morin E."/>
            <person name="Kuo A."/>
            <person name="Drula E."/>
            <person name="Varga T."/>
            <person name="Kohler A."/>
            <person name="Feng B."/>
            <person name="Cao Y."/>
            <person name="Lipzen A."/>
            <person name="Daum C."/>
            <person name="Hundley H."/>
            <person name="Pangilinan J."/>
            <person name="Johnson J."/>
            <person name="Barry K."/>
            <person name="LaButti K."/>
            <person name="Ng V."/>
            <person name="Ahrendt S."/>
            <person name="Min B."/>
            <person name="Choi I.G."/>
            <person name="Park H."/>
            <person name="Plett J.M."/>
            <person name="Magnuson J."/>
            <person name="Spatafora J.W."/>
            <person name="Nagy L.G."/>
            <person name="Henrissat B."/>
            <person name="Grigoriev I.V."/>
            <person name="Yang Z.L."/>
            <person name="Xu J."/>
            <person name="Martin F.M."/>
        </authorList>
    </citation>
    <scope>NUCLEOTIDE SEQUENCE</scope>
    <source>
        <strain evidence="1">KUC20120723A-06</strain>
    </source>
</reference>
<protein>
    <submittedName>
        <fullName evidence="1">Uncharacterized protein</fullName>
    </submittedName>
</protein>
<sequence>MMADNEQDRLLSILRAHGEQFLDSFDFPASAKKRKHSDTLASPVVEENSAHSAEEEWLGFGERTSGPSSHSDDETDESFEQEDDSFTASSSRLPSVVVFSDSRSKPAGPNPSEKALKKAFMSSKVSKVTAVQAESSSASKIDDADDERSNLQNDALLHRLLHTKLLSGSLNPELNLDHAQREKALSGRVLELSGTAKLGKGEKVAREAERNKAAKRVREGLLRKKEEREKAQLEEAKNLGNYHPSLKRVYDSTKSDAARKKRDRGLGMGVGRFSGGTLKLSREEISAVTGHSSRGSSSRGGRLREGSSRGSSSRGQSRRGRGRSRH</sequence>
<name>A0ACB8BB63_9AGAM</name>
<evidence type="ECO:0000313" key="1">
    <source>
        <dbReference type="EMBL" id="KAH7922458.1"/>
    </source>
</evidence>
<accession>A0ACB8BB63</accession>
<organism evidence="1 2">
    <name type="scientific">Leucogyrophana mollusca</name>
    <dbReference type="NCBI Taxonomy" id="85980"/>
    <lineage>
        <taxon>Eukaryota</taxon>
        <taxon>Fungi</taxon>
        <taxon>Dikarya</taxon>
        <taxon>Basidiomycota</taxon>
        <taxon>Agaricomycotina</taxon>
        <taxon>Agaricomycetes</taxon>
        <taxon>Agaricomycetidae</taxon>
        <taxon>Boletales</taxon>
        <taxon>Boletales incertae sedis</taxon>
        <taxon>Leucogyrophana</taxon>
    </lineage>
</organism>
<gene>
    <name evidence="1" type="ORF">BV22DRAFT_1094587</name>
</gene>
<proteinExistence type="predicted"/>
<evidence type="ECO:0000313" key="2">
    <source>
        <dbReference type="Proteomes" id="UP000790709"/>
    </source>
</evidence>